<comment type="function">
    <text evidence="2">Catalyzes the formation of N(4)-acetylcytidine (ac(4)C) at the wobble position of elongator tRNA(Met), using acetate and ATP as substrates. First activates an acetate ion to form acetyladenylate (Ac-AMP) and then transfers the acetyl group to tRNA to form ac(4)C34.</text>
</comment>
<protein>
    <recommendedName>
        <fullName evidence="2">tRNA(Met) cytidine acetate ligase</fullName>
        <ecNumber evidence="2">6.3.4.-</ecNumber>
    </recommendedName>
</protein>
<dbReference type="EMBL" id="JAGGKC010000006">
    <property type="protein sequence ID" value="MBP1918553.1"/>
    <property type="molecule type" value="Genomic_DNA"/>
</dbReference>
<evidence type="ECO:0000313" key="3">
    <source>
        <dbReference type="EMBL" id="MBP1918553.1"/>
    </source>
</evidence>
<evidence type="ECO:0000256" key="2">
    <source>
        <dbReference type="HAMAP-Rule" id="MF_01539"/>
    </source>
</evidence>
<feature type="binding site" evidence="2">
    <location>
        <position position="187"/>
    </location>
    <ligand>
        <name>ATP</name>
        <dbReference type="ChEBI" id="CHEBI:30616"/>
    </ligand>
</feature>
<gene>
    <name evidence="2" type="primary">tmcAL</name>
    <name evidence="3" type="ORF">J2Z34_001029</name>
</gene>
<keyword evidence="2" id="KW-0067">ATP-binding</keyword>
<comment type="similarity">
    <text evidence="2">Belongs to the TmcAL family.</text>
</comment>
<dbReference type="InterPro" id="IPR014729">
    <property type="entry name" value="Rossmann-like_a/b/a_fold"/>
</dbReference>
<name>A0ABS4G1Y3_9CLOT</name>
<dbReference type="PANTHER" id="PTHR37825">
    <property type="entry name" value="TRNA(MET) CYTIDINE ACETATE LIGASE"/>
    <property type="match status" value="1"/>
</dbReference>
<keyword evidence="2" id="KW-0436">Ligase</keyword>
<accession>A0ABS4G1Y3</accession>
<comment type="subcellular location">
    <subcellularLocation>
        <location evidence="2">Cytoplasm</location>
    </subcellularLocation>
</comment>
<proteinExistence type="inferred from homology"/>
<dbReference type="Proteomes" id="UP001519271">
    <property type="component" value="Unassembled WGS sequence"/>
</dbReference>
<keyword evidence="2" id="KW-0820">tRNA-binding</keyword>
<feature type="binding site" evidence="2">
    <location>
        <position position="101"/>
    </location>
    <ligand>
        <name>ATP</name>
        <dbReference type="ChEBI" id="CHEBI:30616"/>
    </ligand>
</feature>
<keyword evidence="2" id="KW-0963">Cytoplasm</keyword>
<dbReference type="HAMAP" id="MF_01539">
    <property type="entry name" value="TmcAL"/>
    <property type="match status" value="1"/>
</dbReference>
<dbReference type="Gene3D" id="3.40.50.620">
    <property type="entry name" value="HUPs"/>
    <property type="match status" value="1"/>
</dbReference>
<comment type="caution">
    <text evidence="2">Lacks conserved residue(s) required for the propagation of feature annotation.</text>
</comment>
<dbReference type="Pfam" id="PF05636">
    <property type="entry name" value="HIGH_NTase1"/>
    <property type="match status" value="1"/>
</dbReference>
<dbReference type="SUPFAM" id="SSF52374">
    <property type="entry name" value="Nucleotidylyl transferase"/>
    <property type="match status" value="1"/>
</dbReference>
<dbReference type="EC" id="6.3.4.-" evidence="2"/>
<keyword evidence="4" id="KW-1185">Reference proteome</keyword>
<comment type="catalytic activity">
    <reaction evidence="2">
        <text>cytidine(34) in elongator tRNA(Met) + acetate + ATP = N(4)-acetylcytidine(34) in elongator tRNA(Met) + AMP + diphosphate</text>
        <dbReference type="Rhea" id="RHEA:58144"/>
        <dbReference type="Rhea" id="RHEA-COMP:10693"/>
        <dbReference type="Rhea" id="RHEA-COMP:10694"/>
        <dbReference type="ChEBI" id="CHEBI:30089"/>
        <dbReference type="ChEBI" id="CHEBI:30616"/>
        <dbReference type="ChEBI" id="CHEBI:33019"/>
        <dbReference type="ChEBI" id="CHEBI:74900"/>
        <dbReference type="ChEBI" id="CHEBI:82748"/>
        <dbReference type="ChEBI" id="CHEBI:456215"/>
    </reaction>
</comment>
<keyword evidence="2" id="KW-0547">Nucleotide-binding</keyword>
<reference evidence="3 4" key="1">
    <citation type="submission" date="2021-03" db="EMBL/GenBank/DDBJ databases">
        <title>Genomic Encyclopedia of Type Strains, Phase IV (KMG-IV): sequencing the most valuable type-strain genomes for metagenomic binning, comparative biology and taxonomic classification.</title>
        <authorList>
            <person name="Goeker M."/>
        </authorList>
    </citation>
    <scope>NUCLEOTIDE SEQUENCE [LARGE SCALE GENOMIC DNA]</scope>
    <source>
        <strain evidence="3 4">DSM 6139</strain>
    </source>
</reference>
<organism evidence="3 4">
    <name type="scientific">Youngiibacter multivorans</name>
    <dbReference type="NCBI Taxonomy" id="937251"/>
    <lineage>
        <taxon>Bacteria</taxon>
        <taxon>Bacillati</taxon>
        <taxon>Bacillota</taxon>
        <taxon>Clostridia</taxon>
        <taxon>Eubacteriales</taxon>
        <taxon>Clostridiaceae</taxon>
        <taxon>Youngiibacter</taxon>
    </lineage>
</organism>
<evidence type="ECO:0000313" key="4">
    <source>
        <dbReference type="Proteomes" id="UP001519271"/>
    </source>
</evidence>
<dbReference type="PANTHER" id="PTHR37825:SF1">
    <property type="entry name" value="TRNA(MET) CYTIDINE ACETATE LIGASE"/>
    <property type="match status" value="1"/>
</dbReference>
<keyword evidence="1 2" id="KW-0819">tRNA processing</keyword>
<sequence>MRPCAIIAEYNPFHKGHAYQVEETRKNGATHVIALMSGNFVQRGAPALFDKYRRAHMAVLGGVDLVLELPSVYALSSAEFFARGSVDILNRLHGISMLSFGSEAGDLGTLSRITEIVSEEPDEYRLLLRKYLDLGQSFPGARSKALEALLPDIPPGVLSSPNNILGVEYLKALRKTASSIEPFTIRRQGAGYHEEDLEKSLPSATGIRKLLLDGGAAEGLLPDSSGEELARLLSSGYSMVTLESCKDLLLYRLTVDGDCLSNLPDASGGLCERMVQHSHLIGTSGVSSFIEAVKTRRYTHTRISRILMQFLLSFDRCDLDSLRRGTPGAVKILESTPRGNEFLASIRKDTEIRLIHNFGREIDEYHALDSKASKVYGLLCRDYDASWDFKGYI</sequence>
<evidence type="ECO:0000256" key="1">
    <source>
        <dbReference type="ARBA" id="ARBA00022694"/>
    </source>
</evidence>
<dbReference type="RefSeq" id="WP_209458782.1">
    <property type="nucleotide sequence ID" value="NZ_JAGGKC010000006.1"/>
</dbReference>
<feature type="binding site" evidence="2">
    <location>
        <begin position="7"/>
        <end position="20"/>
    </location>
    <ligand>
        <name>ATP</name>
        <dbReference type="ChEBI" id="CHEBI:30616"/>
    </ligand>
</feature>
<feature type="binding site" evidence="2">
    <location>
        <position position="162"/>
    </location>
    <ligand>
        <name>ATP</name>
        <dbReference type="ChEBI" id="CHEBI:30616"/>
    </ligand>
</feature>
<keyword evidence="2" id="KW-0694">RNA-binding</keyword>
<dbReference type="InterPro" id="IPR008513">
    <property type="entry name" value="tRNA(Met)_cyd_acetate_ligase"/>
</dbReference>
<comment type="caution">
    <text evidence="3">The sequence shown here is derived from an EMBL/GenBank/DDBJ whole genome shotgun (WGS) entry which is preliminary data.</text>
</comment>